<proteinExistence type="predicted"/>
<dbReference type="Proteomes" id="UP000243799">
    <property type="component" value="Unassembled WGS sequence"/>
</dbReference>
<evidence type="ECO:0000313" key="3">
    <source>
        <dbReference type="Proteomes" id="UP000243799"/>
    </source>
</evidence>
<dbReference type="OrthoDB" id="3627672at2"/>
<keyword evidence="1" id="KW-0812">Transmembrane</keyword>
<gene>
    <name evidence="2" type="ORF">SAMN05216266_101807</name>
</gene>
<accession>A0A1I0W7M9</accession>
<name>A0A1I0W7M9_9PSEU</name>
<feature type="transmembrane region" description="Helical" evidence="1">
    <location>
        <begin position="20"/>
        <end position="42"/>
    </location>
</feature>
<keyword evidence="3" id="KW-1185">Reference proteome</keyword>
<protein>
    <submittedName>
        <fullName evidence="2">Uncharacterized protein</fullName>
    </submittedName>
</protein>
<evidence type="ECO:0000313" key="2">
    <source>
        <dbReference type="EMBL" id="SFA84564.1"/>
    </source>
</evidence>
<keyword evidence="1" id="KW-0472">Membrane</keyword>
<keyword evidence="1" id="KW-1133">Transmembrane helix</keyword>
<evidence type="ECO:0000256" key="1">
    <source>
        <dbReference type="SAM" id="Phobius"/>
    </source>
</evidence>
<sequence>MTPAPRRPPEWPASNSRYRVTFGFTVALLVLAPLGIGAYYLLIGSSAGARYALAFAVLGTLVSWLDFETRDQRQRNGYGLLALFFASMPLQITRLWRQDRLPDVPRQDRQGTVPMIDIPGGFLAVDPLLVYHLAGFYLENRQARAVLGTEQAVHRARTQAFG</sequence>
<dbReference type="RefSeq" id="WP_143101755.1">
    <property type="nucleotide sequence ID" value="NZ_FOKG01000001.1"/>
</dbReference>
<dbReference type="STRING" id="490629.SAMN05216266_101807"/>
<feature type="transmembrane region" description="Helical" evidence="1">
    <location>
        <begin position="77"/>
        <end position="96"/>
    </location>
</feature>
<organism evidence="2 3">
    <name type="scientific">Amycolatopsis marina</name>
    <dbReference type="NCBI Taxonomy" id="490629"/>
    <lineage>
        <taxon>Bacteria</taxon>
        <taxon>Bacillati</taxon>
        <taxon>Actinomycetota</taxon>
        <taxon>Actinomycetes</taxon>
        <taxon>Pseudonocardiales</taxon>
        <taxon>Pseudonocardiaceae</taxon>
        <taxon>Amycolatopsis</taxon>
    </lineage>
</organism>
<dbReference type="AlphaFoldDB" id="A0A1I0W7M9"/>
<dbReference type="EMBL" id="FOKG01000001">
    <property type="protein sequence ID" value="SFA84564.1"/>
    <property type="molecule type" value="Genomic_DNA"/>
</dbReference>
<reference evidence="3" key="1">
    <citation type="submission" date="2016-10" db="EMBL/GenBank/DDBJ databases">
        <authorList>
            <person name="Varghese N."/>
            <person name="Submissions S."/>
        </authorList>
    </citation>
    <scope>NUCLEOTIDE SEQUENCE [LARGE SCALE GENOMIC DNA]</scope>
    <source>
        <strain evidence="3">CGMCC 4.3568</strain>
    </source>
</reference>
<feature type="transmembrane region" description="Helical" evidence="1">
    <location>
        <begin position="48"/>
        <end position="65"/>
    </location>
</feature>
<feature type="transmembrane region" description="Helical" evidence="1">
    <location>
        <begin position="116"/>
        <end position="138"/>
    </location>
</feature>